<keyword evidence="2" id="KW-1185">Reference proteome</keyword>
<protein>
    <submittedName>
        <fullName evidence="1">Uncharacterized protein</fullName>
    </submittedName>
</protein>
<accession>A0A0D2AQ20</accession>
<evidence type="ECO:0000313" key="2">
    <source>
        <dbReference type="Proteomes" id="UP000054466"/>
    </source>
</evidence>
<dbReference type="EMBL" id="KN847043">
    <property type="protein sequence ID" value="KIW27232.1"/>
    <property type="molecule type" value="Genomic_DNA"/>
</dbReference>
<dbReference type="HOGENOM" id="CLU_2359524_0_0_1"/>
<dbReference type="Proteomes" id="UP000054466">
    <property type="component" value="Unassembled WGS sequence"/>
</dbReference>
<organism evidence="1 2">
    <name type="scientific">Cladophialophora immunda</name>
    <dbReference type="NCBI Taxonomy" id="569365"/>
    <lineage>
        <taxon>Eukaryota</taxon>
        <taxon>Fungi</taxon>
        <taxon>Dikarya</taxon>
        <taxon>Ascomycota</taxon>
        <taxon>Pezizomycotina</taxon>
        <taxon>Eurotiomycetes</taxon>
        <taxon>Chaetothyriomycetidae</taxon>
        <taxon>Chaetothyriales</taxon>
        <taxon>Herpotrichiellaceae</taxon>
        <taxon>Cladophialophora</taxon>
    </lineage>
</organism>
<evidence type="ECO:0000313" key="1">
    <source>
        <dbReference type="EMBL" id="KIW27232.1"/>
    </source>
</evidence>
<dbReference type="GeneID" id="27346184"/>
<sequence length="97" mass="11749">MAAIHRNCLFCKTKPWNDGELELLNWYSVHLNGRLDTRICFFHNQKQIQSLRRVRGQVQQESRRRTAPVEELKQRIFMDHYREMQGDQKRSKSCILM</sequence>
<gene>
    <name evidence="1" type="ORF">PV07_06990</name>
</gene>
<dbReference type="VEuPathDB" id="FungiDB:PV07_06990"/>
<name>A0A0D2AQ20_9EURO</name>
<reference evidence="1 2" key="1">
    <citation type="submission" date="2015-01" db="EMBL/GenBank/DDBJ databases">
        <title>The Genome Sequence of Cladophialophora immunda CBS83496.</title>
        <authorList>
            <consortium name="The Broad Institute Genomics Platform"/>
            <person name="Cuomo C."/>
            <person name="de Hoog S."/>
            <person name="Gorbushina A."/>
            <person name="Stielow B."/>
            <person name="Teixiera M."/>
            <person name="Abouelleil A."/>
            <person name="Chapman S.B."/>
            <person name="Priest M."/>
            <person name="Young S.K."/>
            <person name="Wortman J."/>
            <person name="Nusbaum C."/>
            <person name="Birren B."/>
        </authorList>
    </citation>
    <scope>NUCLEOTIDE SEQUENCE [LARGE SCALE GENOMIC DNA]</scope>
    <source>
        <strain evidence="1 2">CBS 83496</strain>
    </source>
</reference>
<dbReference type="RefSeq" id="XP_016247448.1">
    <property type="nucleotide sequence ID" value="XM_016394029.1"/>
</dbReference>
<proteinExistence type="predicted"/>
<dbReference type="AlphaFoldDB" id="A0A0D2AQ20"/>
<dbReference type="OrthoDB" id="4149364at2759"/>